<sequence length="382" mass="43823">MKILFVAHEMELGGATLALLELIDNLKEIKVDICVLLHNNNGSLVDELQKRNIEIVVCKSHRLLKHKFTILNCIKILIAIAHNFILSFFLSFRLKKMNISCIHSNSSVVCFGAFLSHSTNIPHIQHIREVTECSGRKYIFMRKWILKFIQKNTFQAIAVSNSLKESYTELYKDKISTIYDGIKLLNIRRFKLLSEDKKFNICVIGAICESKGQIDAINSVDILIRKGILNIKLFIIGGKEENYYSKLISIIQQKGISEYIEFIDFNKDINKIRYDMNLELNCSRSEGFGRTTVEAMMYGIPIIGADNTATLELIGENMNGILYKTGDSYDLANKIEYVINNQEHVEKIATNAHRFAEENFTDKINSENIYELYAKVIEDHCK</sequence>
<dbReference type="Proteomes" id="UP001058074">
    <property type="component" value="Unassembled WGS sequence"/>
</dbReference>
<reference evidence="1" key="1">
    <citation type="journal article" date="2025" name="Int. J. Syst. Evol. Microbiol.">
        <title>Inconstantimicrobium mannanitabidum sp. nov., a novel member of the family Clostridiaceae isolated from anoxic soil under the treatment of reductive soil disinfestation.</title>
        <authorList>
            <person name="Ueki A."/>
            <person name="Tonouchi A."/>
            <person name="Honma S."/>
            <person name="Kaku N."/>
            <person name="Ueki K."/>
        </authorList>
    </citation>
    <scope>NUCLEOTIDE SEQUENCE</scope>
    <source>
        <strain evidence="1">TW13</strain>
    </source>
</reference>
<evidence type="ECO:0000313" key="1">
    <source>
        <dbReference type="EMBL" id="GKX67461.1"/>
    </source>
</evidence>
<organism evidence="1 2">
    <name type="scientific">Inconstantimicrobium mannanitabidum</name>
    <dbReference type="NCBI Taxonomy" id="1604901"/>
    <lineage>
        <taxon>Bacteria</taxon>
        <taxon>Bacillati</taxon>
        <taxon>Bacillota</taxon>
        <taxon>Clostridia</taxon>
        <taxon>Eubacteriales</taxon>
        <taxon>Clostridiaceae</taxon>
        <taxon>Inconstantimicrobium</taxon>
    </lineage>
</organism>
<proteinExistence type="predicted"/>
<dbReference type="EMBL" id="BROD01000001">
    <property type="protein sequence ID" value="GKX67461.1"/>
    <property type="molecule type" value="Genomic_DNA"/>
</dbReference>
<name>A0ACB5REC3_9CLOT</name>
<evidence type="ECO:0000313" key="2">
    <source>
        <dbReference type="Proteomes" id="UP001058074"/>
    </source>
</evidence>
<gene>
    <name evidence="1" type="ORF">rsdtw13_27190</name>
</gene>
<comment type="caution">
    <text evidence="1">The sequence shown here is derived from an EMBL/GenBank/DDBJ whole genome shotgun (WGS) entry which is preliminary data.</text>
</comment>
<protein>
    <submittedName>
        <fullName evidence="1">Glycosyl transferase family 1</fullName>
    </submittedName>
</protein>
<keyword evidence="1" id="KW-0808">Transferase</keyword>
<keyword evidence="2" id="KW-1185">Reference proteome</keyword>
<accession>A0ACB5REC3</accession>